<sequence length="200" mass="22427">MKNKKEKYIVAVIVLFALLLGVYRIYPREKEYIIDKDKNDEIENIEEITFEDTSENTEVTVFISGEINSPKVITMEKGKRLIDAVEECGGLTEDADLNKINLSLVLEEEGHYIIPKIGDVLEATNTNFSEAGSIKSLKININTATKDELKSLPGIGDVLADRIIEKRDSIGRFKNIEDIKGVSGIGDKKYDDIKDKISTE</sequence>
<dbReference type="InterPro" id="IPR010994">
    <property type="entry name" value="RuvA_2-like"/>
</dbReference>
<organism evidence="2 3">
    <name type="scientific">Acetoanaerobium pronyense</name>
    <dbReference type="NCBI Taxonomy" id="1482736"/>
    <lineage>
        <taxon>Bacteria</taxon>
        <taxon>Bacillati</taxon>
        <taxon>Bacillota</taxon>
        <taxon>Clostridia</taxon>
        <taxon>Peptostreptococcales</taxon>
        <taxon>Filifactoraceae</taxon>
        <taxon>Acetoanaerobium</taxon>
    </lineage>
</organism>
<gene>
    <name evidence="2" type="ORF">J2Z35_000767</name>
</gene>
<dbReference type="InterPro" id="IPR004509">
    <property type="entry name" value="Competence_ComEA_HhH"/>
</dbReference>
<dbReference type="NCBIfam" id="TIGR00426">
    <property type="entry name" value="competence protein ComEA helix-hairpin-helix repeat region"/>
    <property type="match status" value="1"/>
</dbReference>
<dbReference type="InterPro" id="IPR051675">
    <property type="entry name" value="Endo/Exo/Phosphatase_dom_1"/>
</dbReference>
<dbReference type="InterPro" id="IPR003583">
    <property type="entry name" value="Hlx-hairpin-Hlx_DNA-bd_motif"/>
</dbReference>
<name>A0ABS4KGU1_9FIRM</name>
<evidence type="ECO:0000313" key="2">
    <source>
        <dbReference type="EMBL" id="MBP2026975.1"/>
    </source>
</evidence>
<comment type="caution">
    <text evidence="2">The sequence shown here is derived from an EMBL/GenBank/DDBJ whole genome shotgun (WGS) entry which is preliminary data.</text>
</comment>
<protein>
    <submittedName>
        <fullName evidence="2">Competence protein ComEA</fullName>
    </submittedName>
</protein>
<dbReference type="RefSeq" id="WP_209659549.1">
    <property type="nucleotide sequence ID" value="NZ_JAGGLI010000006.1"/>
</dbReference>
<dbReference type="Pfam" id="PF10531">
    <property type="entry name" value="SLBB"/>
    <property type="match status" value="1"/>
</dbReference>
<dbReference type="PANTHER" id="PTHR21180">
    <property type="entry name" value="ENDONUCLEASE/EXONUCLEASE/PHOSPHATASE FAMILY DOMAIN-CONTAINING PROTEIN 1"/>
    <property type="match status" value="1"/>
</dbReference>
<dbReference type="PANTHER" id="PTHR21180:SF32">
    <property type="entry name" value="ENDONUCLEASE_EXONUCLEASE_PHOSPHATASE FAMILY DOMAIN-CONTAINING PROTEIN 1"/>
    <property type="match status" value="1"/>
</dbReference>
<feature type="domain" description="Helix-hairpin-helix DNA-binding motif class 1" evidence="1">
    <location>
        <begin position="147"/>
        <end position="166"/>
    </location>
</feature>
<keyword evidence="3" id="KW-1185">Reference proteome</keyword>
<dbReference type="InterPro" id="IPR019554">
    <property type="entry name" value="Soluble_ligand-bd"/>
</dbReference>
<evidence type="ECO:0000259" key="1">
    <source>
        <dbReference type="SMART" id="SM00278"/>
    </source>
</evidence>
<dbReference type="EMBL" id="JAGGLI010000006">
    <property type="protein sequence ID" value="MBP2026975.1"/>
    <property type="molecule type" value="Genomic_DNA"/>
</dbReference>
<dbReference type="Pfam" id="PF12836">
    <property type="entry name" value="HHH_3"/>
    <property type="match status" value="1"/>
</dbReference>
<dbReference type="SUPFAM" id="SSF47781">
    <property type="entry name" value="RuvA domain 2-like"/>
    <property type="match status" value="1"/>
</dbReference>
<dbReference type="SMART" id="SM00278">
    <property type="entry name" value="HhH1"/>
    <property type="match status" value="2"/>
</dbReference>
<evidence type="ECO:0000313" key="3">
    <source>
        <dbReference type="Proteomes" id="UP001314903"/>
    </source>
</evidence>
<reference evidence="2 3" key="1">
    <citation type="submission" date="2021-03" db="EMBL/GenBank/DDBJ databases">
        <title>Genomic Encyclopedia of Type Strains, Phase IV (KMG-IV): sequencing the most valuable type-strain genomes for metagenomic binning, comparative biology and taxonomic classification.</title>
        <authorList>
            <person name="Goeker M."/>
        </authorList>
    </citation>
    <scope>NUCLEOTIDE SEQUENCE [LARGE SCALE GENOMIC DNA]</scope>
    <source>
        <strain evidence="2 3">DSM 27512</strain>
    </source>
</reference>
<dbReference type="Gene3D" id="1.10.150.320">
    <property type="entry name" value="Photosystem II 12 kDa extrinsic protein"/>
    <property type="match status" value="1"/>
</dbReference>
<feature type="domain" description="Helix-hairpin-helix DNA-binding motif class 1" evidence="1">
    <location>
        <begin position="177"/>
        <end position="196"/>
    </location>
</feature>
<accession>A0ABS4KGU1</accession>
<proteinExistence type="predicted"/>
<dbReference type="Proteomes" id="UP001314903">
    <property type="component" value="Unassembled WGS sequence"/>
</dbReference>